<sequence>MSFDTDKELSSLNISICTFESFNEIDSFIAFHILSRLKKYFPVVNVYMVSDKSNVTSMNGITITIDKRISEIINDDIIIFGSSSNTDKIIDNNQIISELKKSISPQNQIICSQCSGALFLEKLGLIHDASVIATDIKTAKKLKLKGYNIADKPIWVDDNIISSGGCLSAIYLSSYIIKKYFGVNILDKVLQEITSTSELNITIDNILKIIN</sequence>
<evidence type="ECO:0000259" key="1">
    <source>
        <dbReference type="Pfam" id="PF01965"/>
    </source>
</evidence>
<dbReference type="Gene3D" id="3.40.50.880">
    <property type="match status" value="1"/>
</dbReference>
<dbReference type="PANTHER" id="PTHR43130">
    <property type="entry name" value="ARAC-FAMILY TRANSCRIPTIONAL REGULATOR"/>
    <property type="match status" value="1"/>
</dbReference>
<reference evidence="2 3" key="1">
    <citation type="submission" date="2016-11" db="EMBL/GenBank/DDBJ databases">
        <authorList>
            <person name="Hagglund E."/>
            <person name="Bystrom M."/>
            <person name="Naslund J."/>
            <person name="Stenberg P."/>
            <person name="Sjodin A."/>
        </authorList>
    </citation>
    <scope>NUCLEOTIDE SEQUENCE [LARGE SCALE GENOMIC DNA]</scope>
    <source>
        <strain evidence="2 3">CCUG 58020</strain>
    </source>
</reference>
<dbReference type="InterPro" id="IPR002818">
    <property type="entry name" value="DJ-1/PfpI"/>
</dbReference>
<keyword evidence="3" id="KW-1185">Reference proteome</keyword>
<dbReference type="KEGG" id="fhi:FSC454_00095"/>
<evidence type="ECO:0000313" key="3">
    <source>
        <dbReference type="Proteomes" id="UP000182459"/>
    </source>
</evidence>
<dbReference type="EMBL" id="CP018093">
    <property type="protein sequence ID" value="APD49656.1"/>
    <property type="molecule type" value="Genomic_DNA"/>
</dbReference>
<dbReference type="GO" id="GO:0006355">
    <property type="term" value="P:regulation of DNA-templated transcription"/>
    <property type="evidence" value="ECO:0007669"/>
    <property type="project" value="TreeGrafter"/>
</dbReference>
<gene>
    <name evidence="2" type="ORF">FSC454_00095</name>
</gene>
<name>A0AAC9J6A9_9GAMM</name>
<evidence type="ECO:0000313" key="2">
    <source>
        <dbReference type="EMBL" id="APD49656.1"/>
    </source>
</evidence>
<accession>A0AAC9J6A9</accession>
<feature type="domain" description="DJ-1/PfpI" evidence="1">
    <location>
        <begin position="14"/>
        <end position="178"/>
    </location>
</feature>
<protein>
    <submittedName>
        <fullName evidence="2">Thiamine biosynthesis protein ThiJ</fullName>
    </submittedName>
</protein>
<dbReference type="PANTHER" id="PTHR43130:SF2">
    <property type="entry name" value="DJ-1_PFPI DOMAIN-CONTAINING PROTEIN"/>
    <property type="match status" value="1"/>
</dbReference>
<proteinExistence type="predicted"/>
<dbReference type="Pfam" id="PF01965">
    <property type="entry name" value="DJ-1_PfpI"/>
    <property type="match status" value="1"/>
</dbReference>
<dbReference type="Proteomes" id="UP000182459">
    <property type="component" value="Chromosome"/>
</dbReference>
<dbReference type="RefSeq" id="WP_044247105.1">
    <property type="nucleotide sequence ID" value="NZ_CP018093.1"/>
</dbReference>
<dbReference type="SUPFAM" id="SSF52317">
    <property type="entry name" value="Class I glutamine amidotransferase-like"/>
    <property type="match status" value="1"/>
</dbReference>
<dbReference type="InterPro" id="IPR052158">
    <property type="entry name" value="INH-QAR"/>
</dbReference>
<dbReference type="AlphaFoldDB" id="A0AAC9J6A9"/>
<dbReference type="InterPro" id="IPR029062">
    <property type="entry name" value="Class_I_gatase-like"/>
</dbReference>
<organism evidence="2 3">
    <name type="scientific">Francisella hispaniensis FSC454</name>
    <dbReference type="NCBI Taxonomy" id="1088883"/>
    <lineage>
        <taxon>Bacteria</taxon>
        <taxon>Pseudomonadati</taxon>
        <taxon>Pseudomonadota</taxon>
        <taxon>Gammaproteobacteria</taxon>
        <taxon>Thiotrichales</taxon>
        <taxon>Francisellaceae</taxon>
        <taxon>Francisella</taxon>
    </lineage>
</organism>